<sequence>MPDKMTKEDSARIQSSQALGGKDTGARSFPSRAQAAADMNENAKNAGQTTGQNTNSGGGVRK</sequence>
<protein>
    <recommendedName>
        <fullName evidence="4">SMP domain-containing protein</fullName>
    </recommendedName>
</protein>
<evidence type="ECO:0000256" key="1">
    <source>
        <dbReference type="SAM" id="MobiDB-lite"/>
    </source>
</evidence>
<dbReference type="EMBL" id="JBBWUH010000002">
    <property type="protein sequence ID" value="KAK8175276.1"/>
    <property type="molecule type" value="Genomic_DNA"/>
</dbReference>
<feature type="compositionally biased region" description="Basic and acidic residues" evidence="1">
    <location>
        <begin position="1"/>
        <end position="11"/>
    </location>
</feature>
<keyword evidence="3" id="KW-1185">Reference proteome</keyword>
<proteinExistence type="predicted"/>
<name>A0ABR1Y284_9PEZI</name>
<evidence type="ECO:0000313" key="3">
    <source>
        <dbReference type="Proteomes" id="UP001456524"/>
    </source>
</evidence>
<comment type="caution">
    <text evidence="2">The sequence shown here is derived from an EMBL/GenBank/DDBJ whole genome shotgun (WGS) entry which is preliminary data.</text>
</comment>
<evidence type="ECO:0008006" key="4">
    <source>
        <dbReference type="Google" id="ProtNLM"/>
    </source>
</evidence>
<gene>
    <name evidence="2" type="ORF">IWX90DRAFT_104791</name>
</gene>
<feature type="region of interest" description="Disordered" evidence="1">
    <location>
        <begin position="1"/>
        <end position="62"/>
    </location>
</feature>
<reference evidence="2 3" key="1">
    <citation type="journal article" date="2022" name="G3 (Bethesda)">
        <title>Enemy or ally: a genomic approach to elucidate the lifestyle of Phyllosticta citrichinaensis.</title>
        <authorList>
            <person name="Buijs V.A."/>
            <person name="Groenewald J.Z."/>
            <person name="Haridas S."/>
            <person name="LaButti K.M."/>
            <person name="Lipzen A."/>
            <person name="Martin F.M."/>
            <person name="Barry K."/>
            <person name="Grigoriev I.V."/>
            <person name="Crous P.W."/>
            <person name="Seidl M.F."/>
        </authorList>
    </citation>
    <scope>NUCLEOTIDE SEQUENCE [LARGE SCALE GENOMIC DNA]</scope>
    <source>
        <strain evidence="2 3">CBS 129764</strain>
    </source>
</reference>
<accession>A0ABR1Y284</accession>
<dbReference type="Proteomes" id="UP001456524">
    <property type="component" value="Unassembled WGS sequence"/>
</dbReference>
<evidence type="ECO:0000313" key="2">
    <source>
        <dbReference type="EMBL" id="KAK8175276.1"/>
    </source>
</evidence>
<organism evidence="2 3">
    <name type="scientific">Phyllosticta citrichinensis</name>
    <dbReference type="NCBI Taxonomy" id="1130410"/>
    <lineage>
        <taxon>Eukaryota</taxon>
        <taxon>Fungi</taxon>
        <taxon>Dikarya</taxon>
        <taxon>Ascomycota</taxon>
        <taxon>Pezizomycotina</taxon>
        <taxon>Dothideomycetes</taxon>
        <taxon>Dothideomycetes incertae sedis</taxon>
        <taxon>Botryosphaeriales</taxon>
        <taxon>Phyllostictaceae</taxon>
        <taxon>Phyllosticta</taxon>
    </lineage>
</organism>